<dbReference type="SUPFAM" id="SSF54236">
    <property type="entry name" value="Ubiquitin-like"/>
    <property type="match status" value="1"/>
</dbReference>
<dbReference type="PRINTS" id="PR00348">
    <property type="entry name" value="UBIQUITIN"/>
</dbReference>
<dbReference type="PROSITE" id="PS50053">
    <property type="entry name" value="UBIQUITIN_2"/>
    <property type="match status" value="1"/>
</dbReference>
<evidence type="ECO:0000256" key="3">
    <source>
        <dbReference type="ARBA" id="ARBA00008430"/>
    </source>
</evidence>
<feature type="compositionally biased region" description="Basic residues" evidence="7">
    <location>
        <begin position="86"/>
        <end position="99"/>
    </location>
</feature>
<protein>
    <submittedName>
        <fullName evidence="9">NEDD8 protein</fullName>
    </submittedName>
</protein>
<evidence type="ECO:0000256" key="2">
    <source>
        <dbReference type="ARBA" id="ARBA00004496"/>
    </source>
</evidence>
<keyword evidence="5" id="KW-1017">Isopeptide bond</keyword>
<keyword evidence="4" id="KW-0963">Cytoplasm</keyword>
<keyword evidence="10" id="KW-1185">Reference proteome</keyword>
<evidence type="ECO:0000313" key="10">
    <source>
        <dbReference type="Proteomes" id="UP001190700"/>
    </source>
</evidence>
<comment type="caution">
    <text evidence="9">The sequence shown here is derived from an EMBL/GenBank/DDBJ whole genome shotgun (WGS) entry which is preliminary data.</text>
</comment>
<sequence length="125" mass="14166">MQIFVKTLTGKTITLEVESSDTIDNVKAKIQDKEGIPPDQQRLIFAGKQLEDGRTLADYNIQKESTLHLVLRLRGGVMSKLLNKFNKNRGKQQSKKMFHSRNQPESTTLFSRLRRATAGNQIAPL</sequence>
<accession>A0AAE0G0K5</accession>
<dbReference type="InterPro" id="IPR029071">
    <property type="entry name" value="Ubiquitin-like_domsf"/>
</dbReference>
<dbReference type="InterPro" id="IPR019956">
    <property type="entry name" value="Ubiquitin_dom"/>
</dbReference>
<reference evidence="9 10" key="1">
    <citation type="journal article" date="2015" name="Genome Biol. Evol.">
        <title>Comparative Genomics of a Bacterivorous Green Alga Reveals Evolutionary Causalities and Consequences of Phago-Mixotrophic Mode of Nutrition.</title>
        <authorList>
            <person name="Burns J.A."/>
            <person name="Paasch A."/>
            <person name="Narechania A."/>
            <person name="Kim E."/>
        </authorList>
    </citation>
    <scope>NUCLEOTIDE SEQUENCE [LARGE SCALE GENOMIC DNA]</scope>
    <source>
        <strain evidence="9 10">PLY_AMNH</strain>
    </source>
</reference>
<feature type="domain" description="Ubiquitin-like" evidence="8">
    <location>
        <begin position="1"/>
        <end position="76"/>
    </location>
</feature>
<evidence type="ECO:0000256" key="5">
    <source>
        <dbReference type="ARBA" id="ARBA00022499"/>
    </source>
</evidence>
<evidence type="ECO:0000259" key="8">
    <source>
        <dbReference type="PROSITE" id="PS50053"/>
    </source>
</evidence>
<dbReference type="GO" id="GO:0005737">
    <property type="term" value="C:cytoplasm"/>
    <property type="evidence" value="ECO:0007669"/>
    <property type="project" value="UniProtKB-SubCell"/>
</dbReference>
<dbReference type="PANTHER" id="PTHR10666">
    <property type="entry name" value="UBIQUITIN"/>
    <property type="match status" value="1"/>
</dbReference>
<dbReference type="CDD" id="cd01803">
    <property type="entry name" value="Ubl_ubiquitin"/>
    <property type="match status" value="1"/>
</dbReference>
<dbReference type="FunFam" id="3.10.20.90:FF:000016">
    <property type="entry name" value="Polyubiquitin 3"/>
    <property type="match status" value="1"/>
</dbReference>
<dbReference type="PROSITE" id="PS00299">
    <property type="entry name" value="UBIQUITIN_1"/>
    <property type="match status" value="1"/>
</dbReference>
<dbReference type="GO" id="GO:0003729">
    <property type="term" value="F:mRNA binding"/>
    <property type="evidence" value="ECO:0007669"/>
    <property type="project" value="UniProtKB-ARBA"/>
</dbReference>
<dbReference type="GO" id="GO:0005634">
    <property type="term" value="C:nucleus"/>
    <property type="evidence" value="ECO:0007669"/>
    <property type="project" value="UniProtKB-SubCell"/>
</dbReference>
<dbReference type="AlphaFoldDB" id="A0AAE0G0K5"/>
<dbReference type="InterPro" id="IPR000626">
    <property type="entry name" value="Ubiquitin-like_dom"/>
</dbReference>
<evidence type="ECO:0000256" key="6">
    <source>
        <dbReference type="ARBA" id="ARBA00023242"/>
    </source>
</evidence>
<comment type="similarity">
    <text evidence="3">Belongs to the ubiquitin family.</text>
</comment>
<dbReference type="Gene3D" id="3.10.20.90">
    <property type="entry name" value="Phosphatidylinositol 3-kinase Catalytic Subunit, Chain A, domain 1"/>
    <property type="match status" value="1"/>
</dbReference>
<dbReference type="InterPro" id="IPR019954">
    <property type="entry name" value="Ubiquitin_CS"/>
</dbReference>
<evidence type="ECO:0000256" key="1">
    <source>
        <dbReference type="ARBA" id="ARBA00004123"/>
    </source>
</evidence>
<gene>
    <name evidence="9" type="ORF">CYMTET_22155</name>
</gene>
<proteinExistence type="inferred from homology"/>
<name>A0AAE0G0K5_9CHLO</name>
<evidence type="ECO:0000256" key="7">
    <source>
        <dbReference type="SAM" id="MobiDB-lite"/>
    </source>
</evidence>
<comment type="subcellular location">
    <subcellularLocation>
        <location evidence="2">Cytoplasm</location>
    </subcellularLocation>
    <subcellularLocation>
        <location evidence="1">Nucleus</location>
    </subcellularLocation>
</comment>
<evidence type="ECO:0000256" key="4">
    <source>
        <dbReference type="ARBA" id="ARBA00022490"/>
    </source>
</evidence>
<organism evidence="9 10">
    <name type="scientific">Cymbomonas tetramitiformis</name>
    <dbReference type="NCBI Taxonomy" id="36881"/>
    <lineage>
        <taxon>Eukaryota</taxon>
        <taxon>Viridiplantae</taxon>
        <taxon>Chlorophyta</taxon>
        <taxon>Pyramimonadophyceae</taxon>
        <taxon>Pyramimonadales</taxon>
        <taxon>Pyramimonadaceae</taxon>
        <taxon>Cymbomonas</taxon>
    </lineage>
</organism>
<keyword evidence="6" id="KW-0539">Nucleus</keyword>
<dbReference type="Pfam" id="PF00240">
    <property type="entry name" value="ubiquitin"/>
    <property type="match status" value="1"/>
</dbReference>
<dbReference type="SMART" id="SM00213">
    <property type="entry name" value="UBQ"/>
    <property type="match status" value="1"/>
</dbReference>
<dbReference type="EMBL" id="LGRX02010990">
    <property type="protein sequence ID" value="KAK3269399.1"/>
    <property type="molecule type" value="Genomic_DNA"/>
</dbReference>
<dbReference type="Proteomes" id="UP001190700">
    <property type="component" value="Unassembled WGS sequence"/>
</dbReference>
<evidence type="ECO:0000313" key="9">
    <source>
        <dbReference type="EMBL" id="KAK3269399.1"/>
    </source>
</evidence>
<dbReference type="InterPro" id="IPR050158">
    <property type="entry name" value="Ubiquitin_ubiquitin-like"/>
</dbReference>
<feature type="region of interest" description="Disordered" evidence="7">
    <location>
        <begin position="86"/>
        <end position="107"/>
    </location>
</feature>